<dbReference type="PANTHER" id="PTHR34220:SF7">
    <property type="entry name" value="SENSOR HISTIDINE KINASE YPDA"/>
    <property type="match status" value="1"/>
</dbReference>
<dbReference type="Proteomes" id="UP000248917">
    <property type="component" value="Unassembled WGS sequence"/>
</dbReference>
<accession>A0A326RNP7</accession>
<keyword evidence="3" id="KW-0808">Transferase</keyword>
<keyword evidence="1" id="KW-1133">Transmembrane helix</keyword>
<evidence type="ECO:0000313" key="3">
    <source>
        <dbReference type="EMBL" id="PZV77570.1"/>
    </source>
</evidence>
<gene>
    <name evidence="3" type="ORF">CLV31_12038</name>
</gene>
<dbReference type="GO" id="GO:0016020">
    <property type="term" value="C:membrane"/>
    <property type="evidence" value="ECO:0007669"/>
    <property type="project" value="InterPro"/>
</dbReference>
<organism evidence="3 4">
    <name type="scientific">Algoriphagus aquaeductus</name>
    <dbReference type="NCBI Taxonomy" id="475299"/>
    <lineage>
        <taxon>Bacteria</taxon>
        <taxon>Pseudomonadati</taxon>
        <taxon>Bacteroidota</taxon>
        <taxon>Cytophagia</taxon>
        <taxon>Cytophagales</taxon>
        <taxon>Cyclobacteriaceae</taxon>
        <taxon>Algoriphagus</taxon>
    </lineage>
</organism>
<keyword evidence="1" id="KW-0472">Membrane</keyword>
<name>A0A326RNP7_9BACT</name>
<keyword evidence="1" id="KW-0812">Transmembrane</keyword>
<dbReference type="EMBL" id="QKTX01000020">
    <property type="protein sequence ID" value="PZV77570.1"/>
    <property type="molecule type" value="Genomic_DNA"/>
</dbReference>
<keyword evidence="3" id="KW-0418">Kinase</keyword>
<comment type="caution">
    <text evidence="3">The sequence shown here is derived from an EMBL/GenBank/DDBJ whole genome shotgun (WGS) entry which is preliminary data.</text>
</comment>
<feature type="transmembrane region" description="Helical" evidence="1">
    <location>
        <begin position="74"/>
        <end position="96"/>
    </location>
</feature>
<dbReference type="OrthoDB" id="820574at2"/>
<feature type="transmembrane region" description="Helical" evidence="1">
    <location>
        <begin position="103"/>
        <end position="122"/>
    </location>
</feature>
<dbReference type="InterPro" id="IPR050640">
    <property type="entry name" value="Bact_2-comp_sensor_kinase"/>
</dbReference>
<proteinExistence type="predicted"/>
<dbReference type="GO" id="GO:0000155">
    <property type="term" value="F:phosphorelay sensor kinase activity"/>
    <property type="evidence" value="ECO:0007669"/>
    <property type="project" value="InterPro"/>
</dbReference>
<feature type="domain" description="Signal transduction histidine kinase internal region" evidence="2">
    <location>
        <begin position="178"/>
        <end position="253"/>
    </location>
</feature>
<sequence>MKTSILFFVKKVTGKIDHLKGKIRAKAGNFSFSKLVWDYPILFLGIFWTIYFLLDLMITTWVLDLSIDDFLIPIFHWLGGFFTMVVYIGFVLPLFFKQKRRILALNILAISAAGFIMLKFGLTEAFKAIERISIAFIVYESLRLFQYLFVTGLYWKMIQDLEVQKQNLKLKFEMEILELERRAMKMSPHFFLNTLTISIHEATRAIPEFWDIYGDLLKLIRYSFKDYKASNSLQHEVSAVACFFRCQSKRFEKMAVDFQCSVPREIAKTLPFPKLCLLTAIENLFFYGVYEDPESPALVSIDLNTVNPKVPFLSFKISNKIDASKSEQGHGFGLNALKNIMKSQFGKNFEMKIEEKDLHYSLQMTVCYANSTYPEDRTCG</sequence>
<reference evidence="3 4" key="1">
    <citation type="submission" date="2018-06" db="EMBL/GenBank/DDBJ databases">
        <title>Genomic Encyclopedia of Archaeal and Bacterial Type Strains, Phase II (KMG-II): from individual species to whole genera.</title>
        <authorList>
            <person name="Goeker M."/>
        </authorList>
    </citation>
    <scope>NUCLEOTIDE SEQUENCE [LARGE SCALE GENOMIC DNA]</scope>
    <source>
        <strain evidence="3 4">T4</strain>
    </source>
</reference>
<dbReference type="RefSeq" id="WP_111394797.1">
    <property type="nucleotide sequence ID" value="NZ_QKTX01000020.1"/>
</dbReference>
<dbReference type="AlphaFoldDB" id="A0A326RNP7"/>
<protein>
    <submittedName>
        <fullName evidence="3">Sensor histidine kinase YesM</fullName>
    </submittedName>
</protein>
<evidence type="ECO:0000313" key="4">
    <source>
        <dbReference type="Proteomes" id="UP000248917"/>
    </source>
</evidence>
<dbReference type="PANTHER" id="PTHR34220">
    <property type="entry name" value="SENSOR HISTIDINE KINASE YPDA"/>
    <property type="match status" value="1"/>
</dbReference>
<feature type="transmembrane region" description="Helical" evidence="1">
    <location>
        <begin position="36"/>
        <end position="54"/>
    </location>
</feature>
<keyword evidence="4" id="KW-1185">Reference proteome</keyword>
<dbReference type="InterPro" id="IPR010559">
    <property type="entry name" value="Sig_transdc_His_kin_internal"/>
</dbReference>
<evidence type="ECO:0000256" key="1">
    <source>
        <dbReference type="SAM" id="Phobius"/>
    </source>
</evidence>
<evidence type="ECO:0000259" key="2">
    <source>
        <dbReference type="Pfam" id="PF06580"/>
    </source>
</evidence>
<dbReference type="Pfam" id="PF06580">
    <property type="entry name" value="His_kinase"/>
    <property type="match status" value="1"/>
</dbReference>